<evidence type="ECO:0000259" key="1">
    <source>
        <dbReference type="Pfam" id="PF02627"/>
    </source>
</evidence>
<sequence>MSLFPSLPGRANLEDLFKAHAKGVEPLIALHDALLRSDDSELDIATRELITCYVSCLNRCAYCFGAHRTTAIAFGMDPQLIEALMADIETSPLPEKLKPLLHYTRKVTLKESVLPSDIRAIEDAGWQERTLHDVLMITCLYNFMNRLVDGAGLATKASYEAPRALAPEAKRQRSYREWGEEAGFLPS</sequence>
<dbReference type="RefSeq" id="WP_377377051.1">
    <property type="nucleotide sequence ID" value="NZ_JBHSSW010000005.1"/>
</dbReference>
<accession>A0ABW1S988</accession>
<gene>
    <name evidence="2" type="ORF">ACFQDM_06570</name>
</gene>
<proteinExistence type="predicted"/>
<feature type="domain" description="Carboxymuconolactone decarboxylase-like" evidence="1">
    <location>
        <begin position="29"/>
        <end position="86"/>
    </location>
</feature>
<keyword evidence="3" id="KW-1185">Reference proteome</keyword>
<dbReference type="InterPro" id="IPR004675">
    <property type="entry name" value="AhpD_core"/>
</dbReference>
<dbReference type="Proteomes" id="UP001596303">
    <property type="component" value="Unassembled WGS sequence"/>
</dbReference>
<comment type="caution">
    <text evidence="2">The sequence shown here is derived from an EMBL/GenBank/DDBJ whole genome shotgun (WGS) entry which is preliminary data.</text>
</comment>
<organism evidence="2 3">
    <name type="scientific">Ponticaulis profundi</name>
    <dbReference type="NCBI Taxonomy" id="2665222"/>
    <lineage>
        <taxon>Bacteria</taxon>
        <taxon>Pseudomonadati</taxon>
        <taxon>Pseudomonadota</taxon>
        <taxon>Alphaproteobacteria</taxon>
        <taxon>Hyphomonadales</taxon>
        <taxon>Hyphomonadaceae</taxon>
        <taxon>Ponticaulis</taxon>
    </lineage>
</organism>
<evidence type="ECO:0000313" key="2">
    <source>
        <dbReference type="EMBL" id="MFC6197734.1"/>
    </source>
</evidence>
<dbReference type="EMBL" id="JBHSSW010000005">
    <property type="protein sequence ID" value="MFC6197734.1"/>
    <property type="molecule type" value="Genomic_DNA"/>
</dbReference>
<dbReference type="Pfam" id="PF02627">
    <property type="entry name" value="CMD"/>
    <property type="match status" value="1"/>
</dbReference>
<reference evidence="3" key="1">
    <citation type="journal article" date="2019" name="Int. J. Syst. Evol. Microbiol.">
        <title>The Global Catalogue of Microorganisms (GCM) 10K type strain sequencing project: providing services to taxonomists for standard genome sequencing and annotation.</title>
        <authorList>
            <consortium name="The Broad Institute Genomics Platform"/>
            <consortium name="The Broad Institute Genome Sequencing Center for Infectious Disease"/>
            <person name="Wu L."/>
            <person name="Ma J."/>
        </authorList>
    </citation>
    <scope>NUCLEOTIDE SEQUENCE [LARGE SCALE GENOMIC DNA]</scope>
    <source>
        <strain evidence="3">CGMCC-1.15741</strain>
    </source>
</reference>
<dbReference type="PANTHER" id="PTHR35446:SF2">
    <property type="entry name" value="CARBOXYMUCONOLACTONE DECARBOXYLASE-LIKE DOMAIN-CONTAINING PROTEIN"/>
    <property type="match status" value="1"/>
</dbReference>
<dbReference type="InterPro" id="IPR029032">
    <property type="entry name" value="AhpD-like"/>
</dbReference>
<evidence type="ECO:0000313" key="3">
    <source>
        <dbReference type="Proteomes" id="UP001596303"/>
    </source>
</evidence>
<name>A0ABW1S988_9PROT</name>
<dbReference type="PANTHER" id="PTHR35446">
    <property type="entry name" value="SI:CH211-175M2.5"/>
    <property type="match status" value="1"/>
</dbReference>
<dbReference type="SUPFAM" id="SSF69118">
    <property type="entry name" value="AhpD-like"/>
    <property type="match status" value="1"/>
</dbReference>
<dbReference type="NCBIfam" id="TIGR00778">
    <property type="entry name" value="ahpD_dom"/>
    <property type="match status" value="1"/>
</dbReference>
<dbReference type="InterPro" id="IPR003779">
    <property type="entry name" value="CMD-like"/>
</dbReference>
<protein>
    <submittedName>
        <fullName evidence="2">Carboxymuconolactone decarboxylase family protein</fullName>
    </submittedName>
</protein>
<dbReference type="Gene3D" id="1.20.1290.10">
    <property type="entry name" value="AhpD-like"/>
    <property type="match status" value="1"/>
</dbReference>